<proteinExistence type="predicted"/>
<dbReference type="PIRSF" id="PIRSF009320">
    <property type="entry name" value="Nuc_binding_HP_1000"/>
    <property type="match status" value="1"/>
</dbReference>
<gene>
    <name evidence="2" type="ORF">SAMN02982919_03171</name>
</gene>
<protein>
    <submittedName>
        <fullName evidence="2">Chromosome partitioning protein</fullName>
    </submittedName>
</protein>
<dbReference type="InterPro" id="IPR027417">
    <property type="entry name" value="P-loop_NTPase"/>
</dbReference>
<dbReference type="OrthoDB" id="69313at2"/>
<sequence length="218" mass="23170">MTAKIIAIGNQKGGVGKSTVTMQLAGALCRRGFKVLVVDADEQATATRWSAMSEETPFPANVVGLAASGSKLHRELQKFVNQYDIILVDCPPSVSAPTPQSAFLVSDLVLIPTRPSLADIWAVQETLKLIERAKAVNEGIQAAILLNAKQPNTQLGRDAVEILEGFDAVLLKATLHLRQAYPQSVVLGGTVHDVPGGKPAQAEVEELTTEVLSLLGVK</sequence>
<dbReference type="Pfam" id="PF13614">
    <property type="entry name" value="AAA_31"/>
    <property type="match status" value="2"/>
</dbReference>
<name>A0A1H9SMD9_9BURK</name>
<dbReference type="EMBL" id="FOGD01000020">
    <property type="protein sequence ID" value="SER86048.1"/>
    <property type="molecule type" value="Genomic_DNA"/>
</dbReference>
<evidence type="ECO:0000313" key="2">
    <source>
        <dbReference type="EMBL" id="SER86048.1"/>
    </source>
</evidence>
<dbReference type="CDD" id="cd02042">
    <property type="entry name" value="ParAB_family"/>
    <property type="match status" value="1"/>
</dbReference>
<dbReference type="PANTHER" id="PTHR13696">
    <property type="entry name" value="P-LOOP CONTAINING NUCLEOSIDE TRIPHOSPHATE HYDROLASE"/>
    <property type="match status" value="1"/>
</dbReference>
<dbReference type="Proteomes" id="UP000199766">
    <property type="component" value="Unassembled WGS sequence"/>
</dbReference>
<dbReference type="STRING" id="180197.SAMN02982919_03171"/>
<evidence type="ECO:0000313" key="3">
    <source>
        <dbReference type="Proteomes" id="UP000199766"/>
    </source>
</evidence>
<dbReference type="SUPFAM" id="SSF52540">
    <property type="entry name" value="P-loop containing nucleoside triphosphate hydrolases"/>
    <property type="match status" value="1"/>
</dbReference>
<reference evidence="2 3" key="1">
    <citation type="submission" date="2016-10" db="EMBL/GenBank/DDBJ databases">
        <authorList>
            <person name="de Groot N.N."/>
        </authorList>
    </citation>
    <scope>NUCLEOTIDE SEQUENCE [LARGE SCALE GENOMIC DNA]</scope>
    <source>
        <strain evidence="2 3">ATCC 35958</strain>
    </source>
</reference>
<keyword evidence="3" id="KW-1185">Reference proteome</keyword>
<dbReference type="AlphaFoldDB" id="A0A1H9SMD9"/>
<organism evidence="2 3">
    <name type="scientific">Giesbergeria anulus</name>
    <dbReference type="NCBI Taxonomy" id="180197"/>
    <lineage>
        <taxon>Bacteria</taxon>
        <taxon>Pseudomonadati</taxon>
        <taxon>Pseudomonadota</taxon>
        <taxon>Betaproteobacteria</taxon>
        <taxon>Burkholderiales</taxon>
        <taxon>Comamonadaceae</taxon>
        <taxon>Giesbergeria</taxon>
    </lineage>
</organism>
<dbReference type="Gene3D" id="3.40.50.300">
    <property type="entry name" value="P-loop containing nucleotide triphosphate hydrolases"/>
    <property type="match status" value="1"/>
</dbReference>
<dbReference type="InterPro" id="IPR050678">
    <property type="entry name" value="DNA_Partitioning_ATPase"/>
</dbReference>
<dbReference type="RefSeq" id="WP_091459296.1">
    <property type="nucleotide sequence ID" value="NZ_FOGD01000020.1"/>
</dbReference>
<dbReference type="InterPro" id="IPR048089">
    <property type="entry name" value="McdA"/>
</dbReference>
<feature type="domain" description="AAA" evidence="1">
    <location>
        <begin position="3"/>
        <end position="51"/>
    </location>
</feature>
<dbReference type="PANTHER" id="PTHR13696:SF96">
    <property type="entry name" value="COBQ_COBB_MIND_PARA NUCLEOTIDE BINDING DOMAIN-CONTAINING PROTEIN"/>
    <property type="match status" value="1"/>
</dbReference>
<dbReference type="NCBIfam" id="NF041546">
    <property type="entry name" value="ParA_partition"/>
    <property type="match status" value="1"/>
</dbReference>
<evidence type="ECO:0000259" key="1">
    <source>
        <dbReference type="Pfam" id="PF13614"/>
    </source>
</evidence>
<feature type="domain" description="AAA" evidence="1">
    <location>
        <begin position="65"/>
        <end position="135"/>
    </location>
</feature>
<dbReference type="InterPro" id="IPR025669">
    <property type="entry name" value="AAA_dom"/>
</dbReference>
<accession>A0A1H9SMD9</accession>